<dbReference type="AlphaFoldDB" id="A0A1B3ZGE6"/>
<dbReference type="InterPro" id="IPR036388">
    <property type="entry name" value="WH-like_DNA-bd_sf"/>
</dbReference>
<keyword evidence="2" id="KW-0238">DNA-binding</keyword>
<evidence type="ECO:0000313" key="5">
    <source>
        <dbReference type="EMBL" id="AOH86489.1"/>
    </source>
</evidence>
<dbReference type="InterPro" id="IPR000595">
    <property type="entry name" value="cNMP-bd_dom"/>
</dbReference>
<evidence type="ECO:0000313" key="6">
    <source>
        <dbReference type="Proteomes" id="UP000094256"/>
    </source>
</evidence>
<dbReference type="PROSITE" id="PS51063">
    <property type="entry name" value="HTH_CRP_2"/>
    <property type="match status" value="1"/>
</dbReference>
<proteinExistence type="predicted"/>
<dbReference type="STRING" id="1560345.AWL63_03685"/>
<evidence type="ECO:0000256" key="3">
    <source>
        <dbReference type="ARBA" id="ARBA00023163"/>
    </source>
</evidence>
<evidence type="ECO:0000259" key="4">
    <source>
        <dbReference type="PROSITE" id="PS51063"/>
    </source>
</evidence>
<protein>
    <recommendedName>
        <fullName evidence="4">HTH crp-type domain-containing protein</fullName>
    </recommendedName>
</protein>
<dbReference type="Proteomes" id="UP000094256">
    <property type="component" value="Chromosome"/>
</dbReference>
<dbReference type="SUPFAM" id="SSF46785">
    <property type="entry name" value="Winged helix' DNA-binding domain"/>
    <property type="match status" value="1"/>
</dbReference>
<reference evidence="5 6" key="1">
    <citation type="submission" date="2016-01" db="EMBL/GenBank/DDBJ databases">
        <title>Complete genome and mega plasmid sequence of Sphingomonas panacis DCY99 elicits systemic resistance in rice to Xanthomonas oryzae.</title>
        <authorList>
            <person name="Kim Y.J."/>
            <person name="Yang D.C."/>
            <person name="Sing P."/>
        </authorList>
    </citation>
    <scope>NUCLEOTIDE SEQUENCE [LARGE SCALE GENOMIC DNA]</scope>
    <source>
        <strain evidence="5 6">DCY99</strain>
    </source>
</reference>
<dbReference type="GO" id="GO:0006355">
    <property type="term" value="P:regulation of DNA-templated transcription"/>
    <property type="evidence" value="ECO:0007669"/>
    <property type="project" value="InterPro"/>
</dbReference>
<dbReference type="SMART" id="SM00419">
    <property type="entry name" value="HTH_CRP"/>
    <property type="match status" value="1"/>
</dbReference>
<dbReference type="InterPro" id="IPR014710">
    <property type="entry name" value="RmlC-like_jellyroll"/>
</dbReference>
<evidence type="ECO:0000256" key="2">
    <source>
        <dbReference type="ARBA" id="ARBA00023125"/>
    </source>
</evidence>
<dbReference type="InterPro" id="IPR036390">
    <property type="entry name" value="WH_DNA-bd_sf"/>
</dbReference>
<sequence>MANCCTVAPRREIVTEGAAPDEQLLLLEGWAFRVHLMADGRRQIIQFLLPGDLIVGFAGLPASASVVALTPSVVCHAPAPRGVETGLAQAYAAARALDQRYLFRQVTRLGRLSAYERLLDWFCEIHERLSRVGICSADTMTPPISQEVIADALGLTAVHVNRTLQVLRRDGVIKTTGRTVRLLNPAGCSSIVEKRASRSAWRL</sequence>
<gene>
    <name evidence="5" type="ORF">AWL63_03685</name>
</gene>
<dbReference type="Pfam" id="PF00027">
    <property type="entry name" value="cNMP_binding"/>
    <property type="match status" value="1"/>
</dbReference>
<dbReference type="SUPFAM" id="SSF51206">
    <property type="entry name" value="cAMP-binding domain-like"/>
    <property type="match status" value="1"/>
</dbReference>
<dbReference type="Gene3D" id="1.10.10.10">
    <property type="entry name" value="Winged helix-like DNA-binding domain superfamily/Winged helix DNA-binding domain"/>
    <property type="match status" value="1"/>
</dbReference>
<keyword evidence="1" id="KW-0805">Transcription regulation</keyword>
<keyword evidence="3" id="KW-0804">Transcription</keyword>
<dbReference type="InterPro" id="IPR018490">
    <property type="entry name" value="cNMP-bd_dom_sf"/>
</dbReference>
<dbReference type="GO" id="GO:0003677">
    <property type="term" value="F:DNA binding"/>
    <property type="evidence" value="ECO:0007669"/>
    <property type="project" value="UniProtKB-KW"/>
</dbReference>
<accession>A0A1B3ZGE6</accession>
<organism evidence="5 6">
    <name type="scientific">Sphingomonas panacis</name>
    <dbReference type="NCBI Taxonomy" id="1560345"/>
    <lineage>
        <taxon>Bacteria</taxon>
        <taxon>Pseudomonadati</taxon>
        <taxon>Pseudomonadota</taxon>
        <taxon>Alphaproteobacteria</taxon>
        <taxon>Sphingomonadales</taxon>
        <taxon>Sphingomonadaceae</taxon>
        <taxon>Sphingomonas</taxon>
    </lineage>
</organism>
<keyword evidence="6" id="KW-1185">Reference proteome</keyword>
<dbReference type="Gene3D" id="2.60.120.10">
    <property type="entry name" value="Jelly Rolls"/>
    <property type="match status" value="1"/>
</dbReference>
<dbReference type="Pfam" id="PF13545">
    <property type="entry name" value="HTH_Crp_2"/>
    <property type="match status" value="1"/>
</dbReference>
<dbReference type="KEGG" id="span:AWL63_03685"/>
<dbReference type="CDD" id="cd00038">
    <property type="entry name" value="CAP_ED"/>
    <property type="match status" value="1"/>
</dbReference>
<feature type="domain" description="HTH crp-type" evidence="4">
    <location>
        <begin position="112"/>
        <end position="186"/>
    </location>
</feature>
<dbReference type="EMBL" id="CP014168">
    <property type="protein sequence ID" value="AOH86489.1"/>
    <property type="molecule type" value="Genomic_DNA"/>
</dbReference>
<dbReference type="InterPro" id="IPR012318">
    <property type="entry name" value="HTH_CRP"/>
</dbReference>
<evidence type="ECO:0000256" key="1">
    <source>
        <dbReference type="ARBA" id="ARBA00023015"/>
    </source>
</evidence>
<name>A0A1B3ZGE6_9SPHN</name>